<reference evidence="1" key="1">
    <citation type="journal article" date="2019" name="Sci. Rep.">
        <title>Draft genome of Tanacetum cinerariifolium, the natural source of mosquito coil.</title>
        <authorList>
            <person name="Yamashiro T."/>
            <person name="Shiraishi A."/>
            <person name="Satake H."/>
            <person name="Nakayama K."/>
        </authorList>
    </citation>
    <scope>NUCLEOTIDE SEQUENCE</scope>
</reference>
<organism evidence="1">
    <name type="scientific">Tanacetum cinerariifolium</name>
    <name type="common">Dalmatian daisy</name>
    <name type="synonym">Chrysanthemum cinerariifolium</name>
    <dbReference type="NCBI Taxonomy" id="118510"/>
    <lineage>
        <taxon>Eukaryota</taxon>
        <taxon>Viridiplantae</taxon>
        <taxon>Streptophyta</taxon>
        <taxon>Embryophyta</taxon>
        <taxon>Tracheophyta</taxon>
        <taxon>Spermatophyta</taxon>
        <taxon>Magnoliopsida</taxon>
        <taxon>eudicotyledons</taxon>
        <taxon>Gunneridae</taxon>
        <taxon>Pentapetalae</taxon>
        <taxon>asterids</taxon>
        <taxon>campanulids</taxon>
        <taxon>Asterales</taxon>
        <taxon>Asteraceae</taxon>
        <taxon>Asteroideae</taxon>
        <taxon>Anthemideae</taxon>
        <taxon>Anthemidinae</taxon>
        <taxon>Tanacetum</taxon>
    </lineage>
</organism>
<evidence type="ECO:0000313" key="1">
    <source>
        <dbReference type="EMBL" id="GEU73727.1"/>
    </source>
</evidence>
<proteinExistence type="predicted"/>
<name>A0A6L2MKC3_TANCI</name>
<gene>
    <name evidence="1" type="ORF">Tci_045705</name>
</gene>
<protein>
    <submittedName>
        <fullName evidence="1">Uncharacterized protein</fullName>
    </submittedName>
</protein>
<dbReference type="AlphaFoldDB" id="A0A6L2MKC3"/>
<sequence length="202" mass="23328">MDLPKAIIYTNGRSVDVVMPKALDGQNYNTVVGFGVSPRTLDPMLVNISTKSGFLIEYFKNTTWLVEISSYDQIISFDMRSEEFKEIRFPDSILGVHVGTSIELLICNFKETLDVLQCNYKYDFCRDLGVWMMDNGDPKSFENIYTIKSNIPDALISTVRAFNRNREAVVEMTKELDEEDEYELFVYEPNSQQVNHLRISMK</sequence>
<accession>A0A6L2MKC3</accession>
<dbReference type="EMBL" id="BKCJ010006746">
    <property type="protein sequence ID" value="GEU73727.1"/>
    <property type="molecule type" value="Genomic_DNA"/>
</dbReference>
<comment type="caution">
    <text evidence="1">The sequence shown here is derived from an EMBL/GenBank/DDBJ whole genome shotgun (WGS) entry which is preliminary data.</text>
</comment>